<feature type="domain" description="HTH lacI-type" evidence="4">
    <location>
        <begin position="16"/>
        <end position="70"/>
    </location>
</feature>
<dbReference type="PRINTS" id="PR00036">
    <property type="entry name" value="HTHLACI"/>
</dbReference>
<dbReference type="Gene3D" id="3.40.50.2300">
    <property type="match status" value="2"/>
</dbReference>
<dbReference type="InterPro" id="IPR046335">
    <property type="entry name" value="LacI/GalR-like_sensor"/>
</dbReference>
<dbReference type="InterPro" id="IPR028082">
    <property type="entry name" value="Peripla_BP_I"/>
</dbReference>
<dbReference type="PANTHER" id="PTHR30146:SF109">
    <property type="entry name" value="HTH-TYPE TRANSCRIPTIONAL REGULATOR GALS"/>
    <property type="match status" value="1"/>
</dbReference>
<dbReference type="SUPFAM" id="SSF47413">
    <property type="entry name" value="lambda repressor-like DNA-binding domains"/>
    <property type="match status" value="1"/>
</dbReference>
<dbReference type="PROSITE" id="PS50932">
    <property type="entry name" value="HTH_LACI_2"/>
    <property type="match status" value="1"/>
</dbReference>
<dbReference type="OrthoDB" id="3595338at2"/>
<keyword evidence="3" id="KW-0804">Transcription</keyword>
<dbReference type="InterPro" id="IPR010982">
    <property type="entry name" value="Lambda_DNA-bd_dom_sf"/>
</dbReference>
<dbReference type="Gene3D" id="1.10.260.40">
    <property type="entry name" value="lambda repressor-like DNA-binding domains"/>
    <property type="match status" value="1"/>
</dbReference>
<dbReference type="CDD" id="cd01392">
    <property type="entry name" value="HTH_LacI"/>
    <property type="match status" value="1"/>
</dbReference>
<dbReference type="InterPro" id="IPR000843">
    <property type="entry name" value="HTH_LacI"/>
</dbReference>
<keyword evidence="1" id="KW-0805">Transcription regulation</keyword>
<dbReference type="GO" id="GO:0000976">
    <property type="term" value="F:transcription cis-regulatory region binding"/>
    <property type="evidence" value="ECO:0007669"/>
    <property type="project" value="TreeGrafter"/>
</dbReference>
<dbReference type="SUPFAM" id="SSF53822">
    <property type="entry name" value="Periplasmic binding protein-like I"/>
    <property type="match status" value="1"/>
</dbReference>
<evidence type="ECO:0000256" key="1">
    <source>
        <dbReference type="ARBA" id="ARBA00023015"/>
    </source>
</evidence>
<name>A0A1T3NQ65_9ACTN</name>
<keyword evidence="6" id="KW-1185">Reference proteome</keyword>
<keyword evidence="2" id="KW-0238">DNA-binding</keyword>
<evidence type="ECO:0000259" key="4">
    <source>
        <dbReference type="PROSITE" id="PS50932"/>
    </source>
</evidence>
<reference evidence="5 6" key="1">
    <citation type="submission" date="2017-03" db="EMBL/GenBank/DDBJ databases">
        <title>Draft genome sequence of Streptomyces scabrisporus NF3, endophyte isolated from Amphipterygium adstringens.</title>
        <authorList>
            <person name="Vazquez M."/>
            <person name="Ceapa C.D."/>
            <person name="Rodriguez Luna D."/>
            <person name="Sanchez Esquivel S."/>
        </authorList>
    </citation>
    <scope>NUCLEOTIDE SEQUENCE [LARGE SCALE GENOMIC DNA]</scope>
    <source>
        <strain evidence="5 6">NF3</strain>
    </source>
</reference>
<dbReference type="Proteomes" id="UP000190037">
    <property type="component" value="Unassembled WGS sequence"/>
</dbReference>
<dbReference type="AlphaFoldDB" id="A0A1T3NQ65"/>
<dbReference type="RefSeq" id="WP_078980166.1">
    <property type="nucleotide sequence ID" value="NZ_MWQN01000002.1"/>
</dbReference>
<proteinExistence type="predicted"/>
<dbReference type="PANTHER" id="PTHR30146">
    <property type="entry name" value="LACI-RELATED TRANSCRIPTIONAL REPRESSOR"/>
    <property type="match status" value="1"/>
</dbReference>
<comment type="caution">
    <text evidence="5">The sequence shown here is derived from an EMBL/GenBank/DDBJ whole genome shotgun (WGS) entry which is preliminary data.</text>
</comment>
<evidence type="ECO:0000256" key="2">
    <source>
        <dbReference type="ARBA" id="ARBA00023125"/>
    </source>
</evidence>
<sequence>MAGPTTPERPRGRGRSTMKDVAALAGVGIKTVSRVINGEPNVSAVKRQAVWAAVAETGFRRNDSAAQLRSGHTSSIGLVLEDAADPFSSALTRSIQDIAHQHGTVLFSASSAEDPDKERDLVLALCARRVDGLIVVPASGSHTYLLPEIEAGMVCVFVDRPPGDIEADTVLVDNVGGARTGVGHLVRHGHRRIAFIGDRLEIFTARERVRGYREALTEAGIDVDSRLVYNGPPYGEELRAWLRAMLGGADPATAVFCGNSRFTVETVREIRRSPVQPALVGFDDFELADMLTPAVTVVAQDPFGLGQAAAQLLFRRLAGDPTPVQHIHMRTRLIPRGSGEVGP</sequence>
<dbReference type="Pfam" id="PF00356">
    <property type="entry name" value="LacI"/>
    <property type="match status" value="1"/>
</dbReference>
<dbReference type="eggNOG" id="COG1609">
    <property type="taxonomic scope" value="Bacteria"/>
</dbReference>
<protein>
    <submittedName>
        <fullName evidence="5">LacI family transcriptional regulator</fullName>
    </submittedName>
</protein>
<dbReference type="EMBL" id="MWQN01000002">
    <property type="protein sequence ID" value="OPC78966.1"/>
    <property type="molecule type" value="Genomic_DNA"/>
</dbReference>
<dbReference type="PROSITE" id="PS00356">
    <property type="entry name" value="HTH_LACI_1"/>
    <property type="match status" value="1"/>
</dbReference>
<dbReference type="GO" id="GO:0003700">
    <property type="term" value="F:DNA-binding transcription factor activity"/>
    <property type="evidence" value="ECO:0007669"/>
    <property type="project" value="TreeGrafter"/>
</dbReference>
<evidence type="ECO:0000313" key="5">
    <source>
        <dbReference type="EMBL" id="OPC78966.1"/>
    </source>
</evidence>
<evidence type="ECO:0000256" key="3">
    <source>
        <dbReference type="ARBA" id="ARBA00023163"/>
    </source>
</evidence>
<dbReference type="STRING" id="159449.B4N89_33165"/>
<evidence type="ECO:0000313" key="6">
    <source>
        <dbReference type="Proteomes" id="UP000190037"/>
    </source>
</evidence>
<gene>
    <name evidence="5" type="ORF">B4N89_33165</name>
</gene>
<organism evidence="5 6">
    <name type="scientific">Embleya scabrispora</name>
    <dbReference type="NCBI Taxonomy" id="159449"/>
    <lineage>
        <taxon>Bacteria</taxon>
        <taxon>Bacillati</taxon>
        <taxon>Actinomycetota</taxon>
        <taxon>Actinomycetes</taxon>
        <taxon>Kitasatosporales</taxon>
        <taxon>Streptomycetaceae</taxon>
        <taxon>Embleya</taxon>
    </lineage>
</organism>
<accession>A0A1T3NQ65</accession>
<dbReference type="SMART" id="SM00354">
    <property type="entry name" value="HTH_LACI"/>
    <property type="match status" value="1"/>
</dbReference>
<dbReference type="Pfam" id="PF13377">
    <property type="entry name" value="Peripla_BP_3"/>
    <property type="match status" value="1"/>
</dbReference>